<evidence type="ECO:0000313" key="3">
    <source>
        <dbReference type="Proteomes" id="UP001249020"/>
    </source>
</evidence>
<accession>A0AAW8QXY0</accession>
<evidence type="ECO:0000256" key="1">
    <source>
        <dbReference type="SAM" id="SignalP"/>
    </source>
</evidence>
<dbReference type="PROSITE" id="PS51257">
    <property type="entry name" value="PROKAR_LIPOPROTEIN"/>
    <property type="match status" value="1"/>
</dbReference>
<protein>
    <submittedName>
        <fullName evidence="2">Uncharacterized protein</fullName>
    </submittedName>
</protein>
<sequence>MRNSHISSLIKQKRPTAVLIALSLCFFTSACTEQSNMKESSATNQESAAEKKEISELSLKNDLNENQKTANMTIQGTLVFQEMEGGFMGFIANDGKKYTPMGIPKEHMRDGLVLEINGELKPNMITITQFGEVIKVNSVRVIDDSKAKSADKEINPQDL</sequence>
<evidence type="ECO:0000313" key="2">
    <source>
        <dbReference type="EMBL" id="MDT0581862.1"/>
    </source>
</evidence>
<keyword evidence="1" id="KW-0732">Signal</keyword>
<feature type="signal peptide" evidence="1">
    <location>
        <begin position="1"/>
        <end position="30"/>
    </location>
</feature>
<proteinExistence type="predicted"/>
<dbReference type="EMBL" id="JAVRIE010000001">
    <property type="protein sequence ID" value="MDT0581862.1"/>
    <property type="molecule type" value="Genomic_DNA"/>
</dbReference>
<dbReference type="RefSeq" id="WP_311360630.1">
    <property type="nucleotide sequence ID" value="NZ_JAVRIE010000001.1"/>
</dbReference>
<dbReference type="AlphaFoldDB" id="A0AAW8QXY0"/>
<reference evidence="2 3" key="1">
    <citation type="submission" date="2023-09" db="EMBL/GenBank/DDBJ databases">
        <authorList>
            <person name="Rey-Velasco X."/>
        </authorList>
    </citation>
    <scope>NUCLEOTIDE SEQUENCE [LARGE SCALE GENOMIC DNA]</scope>
    <source>
        <strain evidence="2 3">W409</strain>
    </source>
</reference>
<dbReference type="Proteomes" id="UP001249020">
    <property type="component" value="Unassembled WGS sequence"/>
</dbReference>
<organism evidence="2 3">
    <name type="scientific">Brumicola blandensis</name>
    <dbReference type="NCBI Taxonomy" id="3075611"/>
    <lineage>
        <taxon>Bacteria</taxon>
        <taxon>Pseudomonadati</taxon>
        <taxon>Pseudomonadota</taxon>
        <taxon>Gammaproteobacteria</taxon>
        <taxon>Alteromonadales</taxon>
        <taxon>Alteromonadaceae</taxon>
        <taxon>Brumicola</taxon>
    </lineage>
</organism>
<name>A0AAW8QXY0_9ALTE</name>
<comment type="caution">
    <text evidence="2">The sequence shown here is derived from an EMBL/GenBank/DDBJ whole genome shotgun (WGS) entry which is preliminary data.</text>
</comment>
<gene>
    <name evidence="2" type="ORF">RM544_04865</name>
</gene>
<feature type="chain" id="PRO_5043959183" evidence="1">
    <location>
        <begin position="31"/>
        <end position="159"/>
    </location>
</feature>
<keyword evidence="3" id="KW-1185">Reference proteome</keyword>